<organism evidence="2 3">
    <name type="scientific">Symmachiella dynata</name>
    <dbReference type="NCBI Taxonomy" id="2527995"/>
    <lineage>
        <taxon>Bacteria</taxon>
        <taxon>Pseudomonadati</taxon>
        <taxon>Planctomycetota</taxon>
        <taxon>Planctomycetia</taxon>
        <taxon>Planctomycetales</taxon>
        <taxon>Planctomycetaceae</taxon>
        <taxon>Symmachiella</taxon>
    </lineage>
</organism>
<evidence type="ECO:0000313" key="2">
    <source>
        <dbReference type="EMBL" id="QDU42192.1"/>
    </source>
</evidence>
<dbReference type="Proteomes" id="UP000319383">
    <property type="component" value="Chromosome"/>
</dbReference>
<dbReference type="KEGG" id="sdyn:Mal52_06470"/>
<name>A0A517ZIA2_9PLAN</name>
<proteinExistence type="predicted"/>
<dbReference type="Pfam" id="PF13451">
    <property type="entry name" value="zf_Tbcl"/>
    <property type="match status" value="1"/>
</dbReference>
<reference evidence="2 3" key="1">
    <citation type="submission" date="2019-02" db="EMBL/GenBank/DDBJ databases">
        <title>Deep-cultivation of Planctomycetes and their phenomic and genomic characterization uncovers novel biology.</title>
        <authorList>
            <person name="Wiegand S."/>
            <person name="Jogler M."/>
            <person name="Boedeker C."/>
            <person name="Pinto D."/>
            <person name="Vollmers J."/>
            <person name="Rivas-Marin E."/>
            <person name="Kohn T."/>
            <person name="Peeters S.H."/>
            <person name="Heuer A."/>
            <person name="Rast P."/>
            <person name="Oberbeckmann S."/>
            <person name="Bunk B."/>
            <person name="Jeske O."/>
            <person name="Meyerdierks A."/>
            <person name="Storesund J.E."/>
            <person name="Kallscheuer N."/>
            <person name="Luecker S."/>
            <person name="Lage O.M."/>
            <person name="Pohl T."/>
            <person name="Merkel B.J."/>
            <person name="Hornburger P."/>
            <person name="Mueller R.-W."/>
            <person name="Bruemmer F."/>
            <person name="Labrenz M."/>
            <person name="Spormann A.M."/>
            <person name="Op den Camp H."/>
            <person name="Overmann J."/>
            <person name="Amann R."/>
            <person name="Jetten M.S.M."/>
            <person name="Mascher T."/>
            <person name="Medema M.H."/>
            <person name="Devos D.P."/>
            <person name="Kaster A.-K."/>
            <person name="Ovreas L."/>
            <person name="Rohde M."/>
            <person name="Galperin M.Y."/>
            <person name="Jogler C."/>
        </authorList>
    </citation>
    <scope>NUCLEOTIDE SEQUENCE [LARGE SCALE GENOMIC DNA]</scope>
    <source>
        <strain evidence="2 3">Mal52</strain>
    </source>
</reference>
<feature type="domain" description="Probable zinc-binding" evidence="1">
    <location>
        <begin position="99"/>
        <end position="145"/>
    </location>
</feature>
<sequence length="214" mass="25249">MSLKSRLWRLSTVVRRWRDCLRKRAKSNDKMDSVDVDLGDLVPHPRFGAFPHLPGGTPTTLAVRQQYAYRMQIVFPETKTAADPEKHNYSVIPRAYYVDVLKQCRDCNRRFIFFAREQRHWYEELKFVIDADCVHCPECRKSTRKLRRRFARYSETINAPDLDDDSLATLLSDAVFLWNHGLLNDEQKLRRLHNLGIKRVPDHPVVKTITRLLD</sequence>
<dbReference type="AlphaFoldDB" id="A0A517ZIA2"/>
<evidence type="ECO:0000313" key="3">
    <source>
        <dbReference type="Proteomes" id="UP000319383"/>
    </source>
</evidence>
<protein>
    <recommendedName>
        <fullName evidence="1">Probable zinc-binding domain-containing protein</fullName>
    </recommendedName>
</protein>
<dbReference type="InterPro" id="IPR025306">
    <property type="entry name" value="Zn-bnd_dom_prob"/>
</dbReference>
<evidence type="ECO:0000259" key="1">
    <source>
        <dbReference type="Pfam" id="PF13451"/>
    </source>
</evidence>
<keyword evidence="3" id="KW-1185">Reference proteome</keyword>
<accession>A0A517ZIA2</accession>
<dbReference type="EMBL" id="CP036276">
    <property type="protein sequence ID" value="QDU42192.1"/>
    <property type="molecule type" value="Genomic_DNA"/>
</dbReference>
<gene>
    <name evidence="2" type="ORF">Mal52_06470</name>
</gene>